<gene>
    <name evidence="2" type="ORF">G3R48_01865</name>
</gene>
<evidence type="ECO:0000313" key="2">
    <source>
        <dbReference type="EMBL" id="MBR9726736.1"/>
    </source>
</evidence>
<dbReference type="InterPro" id="IPR051690">
    <property type="entry name" value="PseI-like"/>
</dbReference>
<dbReference type="PANTHER" id="PTHR42966:SF1">
    <property type="entry name" value="SIALIC ACID SYNTHASE"/>
    <property type="match status" value="1"/>
</dbReference>
<dbReference type="Gene3D" id="3.20.20.70">
    <property type="entry name" value="Aldolase class I"/>
    <property type="match status" value="1"/>
</dbReference>
<feature type="domain" description="PseI/NeuA/B-like" evidence="1">
    <location>
        <begin position="26"/>
        <end position="252"/>
    </location>
</feature>
<proteinExistence type="predicted"/>
<dbReference type="PANTHER" id="PTHR42966">
    <property type="entry name" value="N-ACETYLNEURAMINATE SYNTHASE"/>
    <property type="match status" value="1"/>
</dbReference>
<evidence type="ECO:0000259" key="1">
    <source>
        <dbReference type="Pfam" id="PF03102"/>
    </source>
</evidence>
<dbReference type="SUPFAM" id="SSF51569">
    <property type="entry name" value="Aldolase"/>
    <property type="match status" value="1"/>
</dbReference>
<dbReference type="Pfam" id="PF03102">
    <property type="entry name" value="NeuB"/>
    <property type="match status" value="1"/>
</dbReference>
<comment type="caution">
    <text evidence="2">The sequence shown here is derived from an EMBL/GenBank/DDBJ whole genome shotgun (WGS) entry which is preliminary data.</text>
</comment>
<reference evidence="2 3" key="1">
    <citation type="submission" date="2020-02" db="EMBL/GenBank/DDBJ databases">
        <title>Shewanella WXL01 sp. nov., a marine bacterium isolated from green algae in Luhuitou Fringing Reef (Northern South China Sea).</title>
        <authorList>
            <person name="Wang X."/>
        </authorList>
    </citation>
    <scope>NUCLEOTIDE SEQUENCE [LARGE SCALE GENOMIC DNA]</scope>
    <source>
        <strain evidence="2 3">MCCC 1A01895</strain>
    </source>
</reference>
<dbReference type="InterPro" id="IPR013132">
    <property type="entry name" value="PseI/NeuA/B-like_N"/>
</dbReference>
<organism evidence="2 3">
    <name type="scientific">Shewanella intestini</name>
    <dbReference type="NCBI Taxonomy" id="2017544"/>
    <lineage>
        <taxon>Bacteria</taxon>
        <taxon>Pseudomonadati</taxon>
        <taxon>Pseudomonadota</taxon>
        <taxon>Gammaproteobacteria</taxon>
        <taxon>Alteromonadales</taxon>
        <taxon>Shewanellaceae</taxon>
        <taxon>Shewanella</taxon>
    </lineage>
</organism>
<evidence type="ECO:0000313" key="3">
    <source>
        <dbReference type="Proteomes" id="UP000811844"/>
    </source>
</evidence>
<name>A0ABS5HYE1_9GAMM</name>
<sequence>MNSEPLFIAEVSSNHHRELKRCIQFIETAAKIGCQAVKFQLFKIDQLFAPQILEKSEDHRKRKDWELPTELLPELKAACDKHNIQFACTPFYLDAVTELAPFISFFKIASYELLWDDLLISCAKTAKPVVISSGMATIEEIDHAIAVLKQANCIDITLLHCVSAYPTPTNECNLAVLETFRQRYGVKVGWSDHSVSPAVLNRAIHKWQADCIEFHIDLDETGAEYASGHCWLPAQIAPIISDSKLSRIIDGESHKQFVPSEAPDRDWRADPIDGLRPLKNIREGFKS</sequence>
<dbReference type="Proteomes" id="UP000811844">
    <property type="component" value="Unassembled WGS sequence"/>
</dbReference>
<protein>
    <submittedName>
        <fullName evidence="2">N-acetylneuraminic acid synthase</fullName>
    </submittedName>
</protein>
<keyword evidence="3" id="KW-1185">Reference proteome</keyword>
<dbReference type="InterPro" id="IPR013785">
    <property type="entry name" value="Aldolase_TIM"/>
</dbReference>
<dbReference type="RefSeq" id="WP_153660856.1">
    <property type="nucleotide sequence ID" value="NZ_JAAIKR010000001.1"/>
</dbReference>
<dbReference type="EMBL" id="JAAIKR010000001">
    <property type="protein sequence ID" value="MBR9726736.1"/>
    <property type="molecule type" value="Genomic_DNA"/>
</dbReference>
<accession>A0ABS5HYE1</accession>